<dbReference type="EMBL" id="BMCS01000003">
    <property type="protein sequence ID" value="GGF43521.1"/>
    <property type="molecule type" value="Genomic_DNA"/>
</dbReference>
<feature type="chain" id="PRO_5046181869" description="Secreted protein" evidence="1">
    <location>
        <begin position="25"/>
        <end position="172"/>
    </location>
</feature>
<keyword evidence="3" id="KW-1185">Reference proteome</keyword>
<keyword evidence="1" id="KW-0732">Signal</keyword>
<dbReference type="Proteomes" id="UP000632454">
    <property type="component" value="Unassembled WGS sequence"/>
</dbReference>
<organism evidence="2 3">
    <name type="scientific">Williamsia phyllosphaerae</name>
    <dbReference type="NCBI Taxonomy" id="885042"/>
    <lineage>
        <taxon>Bacteria</taxon>
        <taxon>Bacillati</taxon>
        <taxon>Actinomycetota</taxon>
        <taxon>Actinomycetes</taxon>
        <taxon>Mycobacteriales</taxon>
        <taxon>Nocardiaceae</taxon>
        <taxon>Williamsia</taxon>
    </lineage>
</organism>
<gene>
    <name evidence="2" type="ORF">GCM10007298_44000</name>
</gene>
<evidence type="ECO:0000313" key="2">
    <source>
        <dbReference type="EMBL" id="GGF43521.1"/>
    </source>
</evidence>
<dbReference type="RefSeq" id="WP_188492945.1">
    <property type="nucleotide sequence ID" value="NZ_BMCS01000003.1"/>
</dbReference>
<evidence type="ECO:0000313" key="3">
    <source>
        <dbReference type="Proteomes" id="UP000632454"/>
    </source>
</evidence>
<comment type="caution">
    <text evidence="2">The sequence shown here is derived from an EMBL/GenBank/DDBJ whole genome shotgun (WGS) entry which is preliminary data.</text>
</comment>
<evidence type="ECO:0008006" key="4">
    <source>
        <dbReference type="Google" id="ProtNLM"/>
    </source>
</evidence>
<proteinExistence type="predicted"/>
<protein>
    <recommendedName>
        <fullName evidence="4">Secreted protein</fullName>
    </recommendedName>
</protein>
<sequence length="172" mass="18715">MRKMLVVVVLVAAWLVSGAVPASAAQPSWDGQYSLKRFAASKYGTSLAARQGEPDFSDVYTFTTECRSGTPCVSTVSGGPAPKNPTLPQPARYVFNGTSWVHVYDWEWDCYQGPDRAKVWAPARSVATYTKQADGSYAGVWRTDIDGGPCDGYVEMRVAAYPVDQTPVRFGS</sequence>
<name>A0ABQ1V8X4_9NOCA</name>
<reference evidence="3" key="1">
    <citation type="journal article" date="2019" name="Int. J. Syst. Evol. Microbiol.">
        <title>The Global Catalogue of Microorganisms (GCM) 10K type strain sequencing project: providing services to taxonomists for standard genome sequencing and annotation.</title>
        <authorList>
            <consortium name="The Broad Institute Genomics Platform"/>
            <consortium name="The Broad Institute Genome Sequencing Center for Infectious Disease"/>
            <person name="Wu L."/>
            <person name="Ma J."/>
        </authorList>
    </citation>
    <scope>NUCLEOTIDE SEQUENCE [LARGE SCALE GENOMIC DNA]</scope>
    <source>
        <strain evidence="3">CCM 7855</strain>
    </source>
</reference>
<feature type="signal peptide" evidence="1">
    <location>
        <begin position="1"/>
        <end position="24"/>
    </location>
</feature>
<accession>A0ABQ1V8X4</accession>
<evidence type="ECO:0000256" key="1">
    <source>
        <dbReference type="SAM" id="SignalP"/>
    </source>
</evidence>